<evidence type="ECO:0000259" key="1">
    <source>
        <dbReference type="Pfam" id="PF14130"/>
    </source>
</evidence>
<protein>
    <submittedName>
        <fullName evidence="2">DUF4297 domain-containing protein</fullName>
    </submittedName>
</protein>
<evidence type="ECO:0000313" key="3">
    <source>
        <dbReference type="Proteomes" id="UP000578686"/>
    </source>
</evidence>
<dbReference type="AlphaFoldDB" id="A0A7X6CX14"/>
<proteinExistence type="predicted"/>
<evidence type="ECO:0000313" key="2">
    <source>
        <dbReference type="EMBL" id="NJQ04040.1"/>
    </source>
</evidence>
<dbReference type="Proteomes" id="UP000578686">
    <property type="component" value="Unassembled WGS sequence"/>
</dbReference>
<gene>
    <name evidence="2" type="ORF">HCN56_00200</name>
</gene>
<dbReference type="Pfam" id="PF14130">
    <property type="entry name" value="Cap4_nuclease"/>
    <property type="match status" value="1"/>
</dbReference>
<dbReference type="InterPro" id="IPR025382">
    <property type="entry name" value="Cap4-like_endonuclease_dom"/>
</dbReference>
<organism evidence="2 3">
    <name type="scientific">Streptomyces lonarensis</name>
    <dbReference type="NCBI Taxonomy" id="700599"/>
    <lineage>
        <taxon>Bacteria</taxon>
        <taxon>Bacillati</taxon>
        <taxon>Actinomycetota</taxon>
        <taxon>Actinomycetes</taxon>
        <taxon>Kitasatosporales</taxon>
        <taxon>Streptomycetaceae</taxon>
        <taxon>Streptomyces</taxon>
    </lineage>
</organism>
<dbReference type="GO" id="GO:0004518">
    <property type="term" value="F:nuclease activity"/>
    <property type="evidence" value="ECO:0007669"/>
    <property type="project" value="InterPro"/>
</dbReference>
<keyword evidence="3" id="KW-1185">Reference proteome</keyword>
<sequence>MVVVDVTADAVDDADDFVHPIFQRAPGEDGGTDTSRLYRYQAEVAAQACLAMLTRDEIEYVVCEWHEDFAIAFKDGTVELVSVKHRQYHRTLWNVGDLCKDGGLAHLFNTWRACGCADNVRLRLTTNGALNTGKGNAAVLARMCGPDPEVTADVDAMATTVARHFLKIRWKQPYPHIPEVPETKAMADIAVPDGFVTTIKRFLAVLHIDYKNVPSSRFITDHNLQQLLRPAVLALELDHVDDEATYRQIVERIEQANRGEGERGQLAEYIVTPSRVLQNVQMRQRIARRTLHARTVREQFVYREITVPTFAPGRLPMVAPGGVNLRKKLVQGQVPDDEVAHAESLRSAWYVAWKQHQSGLPGDSFDLANMRLEVLDTAFDCRADALSETEEGKPYGARMNRLLRQRLTPEAMSATLPFKVNGKHLRGLAYQLCDDCDYYFSDVFTISDEEAS</sequence>
<feature type="domain" description="CD-NTase associated protein 4-like DNA endonuclease" evidence="1">
    <location>
        <begin position="29"/>
        <end position="101"/>
    </location>
</feature>
<dbReference type="EMBL" id="JAAVJD010000001">
    <property type="protein sequence ID" value="NJQ04040.1"/>
    <property type="molecule type" value="Genomic_DNA"/>
</dbReference>
<reference evidence="2 3" key="1">
    <citation type="submission" date="2020-03" db="EMBL/GenBank/DDBJ databases">
        <title>Draft genome of Streptomyces sp. ventii, isolated from the Axial Seamount in the Pacific Ocean, and resequencing of the two type strains Streptomyces lonarensis strain NCL 716 and Streptomyces bohaiensis strain 11A07.</title>
        <authorList>
            <person name="Loughran R.M."/>
            <person name="Pfannmuller K.M."/>
            <person name="Wasson B.J."/>
            <person name="Deadmond M.C."/>
            <person name="Paddock B.E."/>
            <person name="Koyack M.J."/>
            <person name="Gallegos D.A."/>
            <person name="Mitchell E.A."/>
            <person name="Ushijima B."/>
            <person name="Saw J.H."/>
            <person name="Mcphail K.L."/>
            <person name="Videau P."/>
        </authorList>
    </citation>
    <scope>NUCLEOTIDE SEQUENCE [LARGE SCALE GENOMIC DNA]</scope>
    <source>
        <strain evidence="2 3">NCL716</strain>
    </source>
</reference>
<accession>A0A7X6CX14</accession>
<comment type="caution">
    <text evidence="2">The sequence shown here is derived from an EMBL/GenBank/DDBJ whole genome shotgun (WGS) entry which is preliminary data.</text>
</comment>
<name>A0A7X6CX14_9ACTN</name>
<dbReference type="RefSeq" id="WP_167967343.1">
    <property type="nucleotide sequence ID" value="NZ_BHZG01000008.1"/>
</dbReference>